<gene>
    <name evidence="2" type="ORF">IAB81_01745</name>
</gene>
<dbReference type="AlphaFoldDB" id="A0A9D9NGF8"/>
<organism evidence="2 3">
    <name type="scientific">Candidatus Merdivivens pullicola</name>
    <dbReference type="NCBI Taxonomy" id="2840872"/>
    <lineage>
        <taxon>Bacteria</taxon>
        <taxon>Pseudomonadati</taxon>
        <taxon>Bacteroidota</taxon>
        <taxon>Bacteroidia</taxon>
        <taxon>Bacteroidales</taxon>
        <taxon>Muribaculaceae</taxon>
        <taxon>Muribaculaceae incertae sedis</taxon>
        <taxon>Candidatus Merdivivens</taxon>
    </lineage>
</organism>
<reference evidence="2" key="1">
    <citation type="submission" date="2020-10" db="EMBL/GenBank/DDBJ databases">
        <authorList>
            <person name="Gilroy R."/>
        </authorList>
    </citation>
    <scope>NUCLEOTIDE SEQUENCE</scope>
    <source>
        <strain evidence="2">B1-8020</strain>
    </source>
</reference>
<comment type="caution">
    <text evidence="2">The sequence shown here is derived from an EMBL/GenBank/DDBJ whole genome shotgun (WGS) entry which is preliminary data.</text>
</comment>
<dbReference type="Proteomes" id="UP000823604">
    <property type="component" value="Unassembled WGS sequence"/>
</dbReference>
<dbReference type="PROSITE" id="PS51257">
    <property type="entry name" value="PROKAR_LIPOPROTEIN"/>
    <property type="match status" value="1"/>
</dbReference>
<feature type="signal peptide" evidence="1">
    <location>
        <begin position="1"/>
        <end position="20"/>
    </location>
</feature>
<evidence type="ECO:0000313" key="3">
    <source>
        <dbReference type="Proteomes" id="UP000823604"/>
    </source>
</evidence>
<evidence type="ECO:0000256" key="1">
    <source>
        <dbReference type="SAM" id="SignalP"/>
    </source>
</evidence>
<protein>
    <submittedName>
        <fullName evidence="2">Uncharacterized protein</fullName>
    </submittedName>
</protein>
<proteinExistence type="predicted"/>
<dbReference type="EMBL" id="JADIMA010000016">
    <property type="protein sequence ID" value="MBO8472340.1"/>
    <property type="molecule type" value="Genomic_DNA"/>
</dbReference>
<reference evidence="2" key="2">
    <citation type="journal article" date="2021" name="PeerJ">
        <title>Extensive microbial diversity within the chicken gut microbiome revealed by metagenomics and culture.</title>
        <authorList>
            <person name="Gilroy R."/>
            <person name="Ravi A."/>
            <person name="Getino M."/>
            <person name="Pursley I."/>
            <person name="Horton D.L."/>
            <person name="Alikhan N.F."/>
            <person name="Baker D."/>
            <person name="Gharbi K."/>
            <person name="Hall N."/>
            <person name="Watson M."/>
            <person name="Adriaenssens E.M."/>
            <person name="Foster-Nyarko E."/>
            <person name="Jarju S."/>
            <person name="Secka A."/>
            <person name="Antonio M."/>
            <person name="Oren A."/>
            <person name="Chaudhuri R.R."/>
            <person name="La Ragione R."/>
            <person name="Hildebrand F."/>
            <person name="Pallen M.J."/>
        </authorList>
    </citation>
    <scope>NUCLEOTIDE SEQUENCE</scope>
    <source>
        <strain evidence="2">B1-8020</strain>
    </source>
</reference>
<evidence type="ECO:0000313" key="2">
    <source>
        <dbReference type="EMBL" id="MBO8472340.1"/>
    </source>
</evidence>
<accession>A0A9D9NGF8</accession>
<feature type="chain" id="PRO_5038637292" evidence="1">
    <location>
        <begin position="21"/>
        <end position="213"/>
    </location>
</feature>
<keyword evidence="1" id="KW-0732">Signal</keyword>
<name>A0A9D9NGF8_9BACT</name>
<sequence length="213" mass="23419">MKKIIIALIAILATACALQAQETRDVLYLKNGSIIRGTITEIVPEEHVKILTADNSIFVYDMDEVLKILKEAAEPAKPESPFNKRKGYFGMVKATLPYFFTGVDIVNGYRFCPQFAMGGGIGLQIVEYAGFSIPLYLHLRSDILEKRVSPYFALDMGIHFIPGLGAPLYFSPQAGVSFNVGKKYRMTAGVDSPFLLFGDVISICPGISVGFCF</sequence>